<evidence type="ECO:0000313" key="2">
    <source>
        <dbReference type="EMBL" id="AXE60708.1"/>
    </source>
</evidence>
<feature type="transmembrane region" description="Helical" evidence="1">
    <location>
        <begin position="57"/>
        <end position="79"/>
    </location>
</feature>
<keyword evidence="1" id="KW-0812">Transmembrane</keyword>
<dbReference type="AlphaFoldDB" id="A0A2Z5ISI2"/>
<reference evidence="2 3" key="1">
    <citation type="submission" date="2018-05" db="EMBL/GenBank/DDBJ databases">
        <title>Annotation of the Mycoplasma phocidae genome.</title>
        <authorList>
            <person name="Brown D.R."/>
            <person name="Kutish G.F."/>
            <person name="Frasca S.Jr."/>
        </authorList>
    </citation>
    <scope>NUCLEOTIDE SEQUENCE [LARGE SCALE GENOMIC DNA]</scope>
    <source>
        <strain evidence="2 3">105</strain>
    </source>
</reference>
<keyword evidence="1" id="KW-1133">Transmembrane helix</keyword>
<name>A0A2Z5ISI2_9BACT</name>
<evidence type="ECO:0000313" key="3">
    <source>
        <dbReference type="Proteomes" id="UP000252477"/>
    </source>
</evidence>
<protein>
    <submittedName>
        <fullName evidence="2">Uncharacterized protein</fullName>
    </submittedName>
</protein>
<feature type="transmembrane region" description="Helical" evidence="1">
    <location>
        <begin position="91"/>
        <end position="113"/>
    </location>
</feature>
<keyword evidence="3" id="KW-1185">Reference proteome</keyword>
<sequence>MAYIWMIFLLMLGSLYLIIGNVYVARELKAIIYLTSTEQTSQLNWTKIFKKFSLVKINFIVFLAFAVTSIIVSIFLDIYVLKIINFTLAKAILYCFIIMIFLGFLFSILILNYKKNYWNLNKYQSANKMMWNNYFISKNNLNYQNEKFEIIEKYFTKKNINLEYKNYRYIIAFMTLFNFPNFRKITKKYLIRKNDQEFVWWINLMLIYNPHHIKMGNESLDKEQISYLRIRIFEELKLPINNY</sequence>
<proteinExistence type="predicted"/>
<dbReference type="RefSeq" id="WP_114190820.1">
    <property type="nucleotide sequence ID" value="NZ_CP029295.1"/>
</dbReference>
<dbReference type="KEGG" id="mpho:DA803_01205"/>
<organism evidence="2 3">
    <name type="scientific">[Mycoplasma] phocae</name>
    <dbReference type="NCBI Taxonomy" id="142651"/>
    <lineage>
        <taxon>Bacteria</taxon>
        <taxon>Bacillati</taxon>
        <taxon>Mycoplasmatota</taxon>
        <taxon>Mycoplasmoidales</taxon>
        <taxon>Metamycoplasmataceae</taxon>
        <taxon>Metamycoplasma</taxon>
    </lineage>
</organism>
<gene>
    <name evidence="2" type="ORF">DA803_01205</name>
</gene>
<keyword evidence="1" id="KW-0472">Membrane</keyword>
<evidence type="ECO:0000256" key="1">
    <source>
        <dbReference type="SAM" id="Phobius"/>
    </source>
</evidence>
<accession>A0A2Z5ISI2</accession>
<feature type="transmembrane region" description="Helical" evidence="1">
    <location>
        <begin position="6"/>
        <end position="24"/>
    </location>
</feature>
<dbReference type="Proteomes" id="UP000252477">
    <property type="component" value="Chromosome"/>
</dbReference>
<dbReference type="EMBL" id="CP029295">
    <property type="protein sequence ID" value="AXE60708.1"/>
    <property type="molecule type" value="Genomic_DNA"/>
</dbReference>